<protein>
    <submittedName>
        <fullName evidence="2">SDR family oxidoreductase</fullName>
    </submittedName>
</protein>
<evidence type="ECO:0000313" key="3">
    <source>
        <dbReference type="Proteomes" id="UP000588051"/>
    </source>
</evidence>
<reference evidence="2 3" key="1">
    <citation type="submission" date="2020-06" db="EMBL/GenBank/DDBJ databases">
        <authorList>
            <person name="Qiu C."/>
            <person name="Liu Z."/>
        </authorList>
    </citation>
    <scope>NUCLEOTIDE SEQUENCE [LARGE SCALE GENOMIC DNA]</scope>
    <source>
        <strain evidence="2 3">EM 1</strain>
    </source>
</reference>
<name>A0A850QR38_9BURK</name>
<dbReference type="AlphaFoldDB" id="A0A850QR38"/>
<evidence type="ECO:0000313" key="2">
    <source>
        <dbReference type="EMBL" id="NVO79270.1"/>
    </source>
</evidence>
<organism evidence="2 3">
    <name type="scientific">Undibacterium oligocarboniphilum</name>
    <dbReference type="NCBI Taxonomy" id="666702"/>
    <lineage>
        <taxon>Bacteria</taxon>
        <taxon>Pseudomonadati</taxon>
        <taxon>Pseudomonadota</taxon>
        <taxon>Betaproteobacteria</taxon>
        <taxon>Burkholderiales</taxon>
        <taxon>Oxalobacteraceae</taxon>
        <taxon>Undibacterium</taxon>
    </lineage>
</organism>
<sequence length="91" mass="9263">MKKMIITGGASGIGLATAERCLQEGASVAIADLPGPTAEQVVAGLNARYSGPCFFMSTHVSSTEQADRLTVDTVSAFGRLDGVFNNAGISG</sequence>
<dbReference type="SUPFAM" id="SSF51735">
    <property type="entry name" value="NAD(P)-binding Rossmann-fold domains"/>
    <property type="match status" value="1"/>
</dbReference>
<dbReference type="Proteomes" id="UP000588051">
    <property type="component" value="Unassembled WGS sequence"/>
</dbReference>
<proteinExistence type="predicted"/>
<comment type="caution">
    <text evidence="2">The sequence shown here is derived from an EMBL/GenBank/DDBJ whole genome shotgun (WGS) entry which is preliminary data.</text>
</comment>
<dbReference type="Gene3D" id="3.40.50.720">
    <property type="entry name" value="NAD(P)-binding Rossmann-like Domain"/>
    <property type="match status" value="1"/>
</dbReference>
<keyword evidence="3" id="KW-1185">Reference proteome</keyword>
<gene>
    <name evidence="2" type="ORF">HV832_15735</name>
</gene>
<dbReference type="RefSeq" id="WP_176804804.1">
    <property type="nucleotide sequence ID" value="NZ_JABXYJ010000012.1"/>
</dbReference>
<dbReference type="GO" id="GO:0016491">
    <property type="term" value="F:oxidoreductase activity"/>
    <property type="evidence" value="ECO:0007669"/>
    <property type="project" value="UniProtKB-KW"/>
</dbReference>
<dbReference type="InterPro" id="IPR002347">
    <property type="entry name" value="SDR_fam"/>
</dbReference>
<dbReference type="Pfam" id="PF00106">
    <property type="entry name" value="adh_short"/>
    <property type="match status" value="1"/>
</dbReference>
<dbReference type="PANTHER" id="PTHR43658">
    <property type="entry name" value="SHORT-CHAIN DEHYDROGENASE/REDUCTASE"/>
    <property type="match status" value="1"/>
</dbReference>
<keyword evidence="1" id="KW-0560">Oxidoreductase</keyword>
<dbReference type="EMBL" id="JABXYJ010000012">
    <property type="protein sequence ID" value="NVO79270.1"/>
    <property type="molecule type" value="Genomic_DNA"/>
</dbReference>
<evidence type="ECO:0000256" key="1">
    <source>
        <dbReference type="ARBA" id="ARBA00023002"/>
    </source>
</evidence>
<dbReference type="PANTHER" id="PTHR43658:SF8">
    <property type="entry name" value="17-BETA-HYDROXYSTEROID DEHYDROGENASE 14-RELATED"/>
    <property type="match status" value="1"/>
</dbReference>
<dbReference type="PRINTS" id="PR00081">
    <property type="entry name" value="GDHRDH"/>
</dbReference>
<accession>A0A850QR38</accession>
<dbReference type="CDD" id="cd05233">
    <property type="entry name" value="SDR_c"/>
    <property type="match status" value="1"/>
</dbReference>
<dbReference type="InterPro" id="IPR036291">
    <property type="entry name" value="NAD(P)-bd_dom_sf"/>
</dbReference>